<reference evidence="1" key="1">
    <citation type="submission" date="2010-05" db="EMBL/GenBank/DDBJ databases">
        <title>The draft genome of Desulfonatronospira thiodismutans ASO3-1.</title>
        <authorList>
            <consortium name="US DOE Joint Genome Institute (JGI-PGF)"/>
            <person name="Lucas S."/>
            <person name="Copeland A."/>
            <person name="Lapidus A."/>
            <person name="Cheng J.-F."/>
            <person name="Bruce D."/>
            <person name="Goodwin L."/>
            <person name="Pitluck S."/>
            <person name="Chertkov O."/>
            <person name="Brettin T."/>
            <person name="Detter J.C."/>
            <person name="Han C."/>
            <person name="Land M.L."/>
            <person name="Hauser L."/>
            <person name="Kyrpides N."/>
            <person name="Mikhailova N."/>
            <person name="Muyzer G."/>
            <person name="Woyke T."/>
        </authorList>
    </citation>
    <scope>NUCLEOTIDE SEQUENCE [LARGE SCALE GENOMIC DNA]</scope>
    <source>
        <strain evidence="1">ASO3-1</strain>
    </source>
</reference>
<evidence type="ECO:0000313" key="1">
    <source>
        <dbReference type="EMBL" id="EFI33870.1"/>
    </source>
</evidence>
<accession>D6ST54</accession>
<dbReference type="AlphaFoldDB" id="D6ST54"/>
<sequence length="71" mass="8286">MKTEMEIRMQGMQALINKLGLVETERFLAAVSRDRFNYTQWRRTELPELTIEAIAEQGNELADKLNETKNT</sequence>
<dbReference type="EMBL" id="ACJN02000003">
    <property type="protein sequence ID" value="EFI33870.1"/>
    <property type="molecule type" value="Genomic_DNA"/>
</dbReference>
<comment type="caution">
    <text evidence="1">The sequence shown here is derived from an EMBL/GenBank/DDBJ whole genome shotgun (WGS) entry which is preliminary data.</text>
</comment>
<dbReference type="OrthoDB" id="361711at2"/>
<protein>
    <submittedName>
        <fullName evidence="1">Uncharacterized protein</fullName>
    </submittedName>
</protein>
<organism evidence="1 2">
    <name type="scientific">Desulfonatronospira thiodismutans ASO3-1</name>
    <dbReference type="NCBI Taxonomy" id="555779"/>
    <lineage>
        <taxon>Bacteria</taxon>
        <taxon>Pseudomonadati</taxon>
        <taxon>Thermodesulfobacteriota</taxon>
        <taxon>Desulfovibrionia</taxon>
        <taxon>Desulfovibrionales</taxon>
        <taxon>Desulfonatronovibrionaceae</taxon>
        <taxon>Desulfonatronospira</taxon>
    </lineage>
</organism>
<dbReference type="RefSeq" id="WP_008871219.1">
    <property type="nucleotide sequence ID" value="NZ_ACJN02000003.1"/>
</dbReference>
<keyword evidence="2" id="KW-1185">Reference proteome</keyword>
<proteinExistence type="predicted"/>
<dbReference type="eggNOG" id="ENOG50335DA">
    <property type="taxonomic scope" value="Bacteria"/>
</dbReference>
<dbReference type="Proteomes" id="UP000005496">
    <property type="component" value="Unassembled WGS sequence"/>
</dbReference>
<gene>
    <name evidence="1" type="ORF">Dthio_PD1209</name>
</gene>
<evidence type="ECO:0000313" key="2">
    <source>
        <dbReference type="Proteomes" id="UP000005496"/>
    </source>
</evidence>
<name>D6ST54_9BACT</name>